<dbReference type="OrthoDB" id="964493at2"/>
<dbReference type="GO" id="GO:0004497">
    <property type="term" value="F:monooxygenase activity"/>
    <property type="evidence" value="ECO:0007669"/>
    <property type="project" value="UniProtKB-KW"/>
</dbReference>
<dbReference type="PROSITE" id="PS51725">
    <property type="entry name" value="ABM"/>
    <property type="match status" value="1"/>
</dbReference>
<dbReference type="RefSeq" id="WP_109655810.1">
    <property type="nucleotide sequence ID" value="NZ_CP029145.1"/>
</dbReference>
<dbReference type="AlphaFoldDB" id="A0A2Z3GGK9"/>
<evidence type="ECO:0000313" key="2">
    <source>
        <dbReference type="EMBL" id="AWM32713.1"/>
    </source>
</evidence>
<keyword evidence="3" id="KW-1185">Reference proteome</keyword>
<feature type="domain" description="ABM" evidence="1">
    <location>
        <begin position="9"/>
        <end position="99"/>
    </location>
</feature>
<dbReference type="Pfam" id="PF03992">
    <property type="entry name" value="ABM"/>
    <property type="match status" value="1"/>
</dbReference>
<dbReference type="InterPro" id="IPR011008">
    <property type="entry name" value="Dimeric_a/b-barrel"/>
</dbReference>
<evidence type="ECO:0000313" key="3">
    <source>
        <dbReference type="Proteomes" id="UP000245999"/>
    </source>
</evidence>
<sequence>MSTETQDIIAVAAEWRAQPGHEATVRQLMLQAAAAVRQHEPGNLLYIAHQDAADPARFFFYEQYANQAALEAHRDSAHYQNLVVGQIMPLLAERKVTFYKLLA</sequence>
<evidence type="ECO:0000259" key="1">
    <source>
        <dbReference type="PROSITE" id="PS51725"/>
    </source>
</evidence>
<dbReference type="SUPFAM" id="SSF54909">
    <property type="entry name" value="Dimeric alpha+beta barrel"/>
    <property type="match status" value="1"/>
</dbReference>
<organism evidence="2 3">
    <name type="scientific">Hymenobacter nivis</name>
    <dbReference type="NCBI Taxonomy" id="1850093"/>
    <lineage>
        <taxon>Bacteria</taxon>
        <taxon>Pseudomonadati</taxon>
        <taxon>Bacteroidota</taxon>
        <taxon>Cytophagia</taxon>
        <taxon>Cytophagales</taxon>
        <taxon>Hymenobacteraceae</taxon>
        <taxon>Hymenobacter</taxon>
    </lineage>
</organism>
<keyword evidence="2" id="KW-0503">Monooxygenase</keyword>
<dbReference type="InterPro" id="IPR050744">
    <property type="entry name" value="AI-2_Isomerase_LsrG"/>
</dbReference>
<accession>A0A2Z3GGK9</accession>
<dbReference type="Gene3D" id="3.30.70.100">
    <property type="match status" value="1"/>
</dbReference>
<keyword evidence="2" id="KW-0560">Oxidoreductase</keyword>
<gene>
    <name evidence="2" type="ORF">DDQ68_07910</name>
</gene>
<dbReference type="EMBL" id="CP029145">
    <property type="protein sequence ID" value="AWM32713.1"/>
    <property type="molecule type" value="Genomic_DNA"/>
</dbReference>
<dbReference type="PANTHER" id="PTHR33336:SF15">
    <property type="entry name" value="ABM DOMAIN-CONTAINING PROTEIN"/>
    <property type="match status" value="1"/>
</dbReference>
<dbReference type="Proteomes" id="UP000245999">
    <property type="component" value="Chromosome"/>
</dbReference>
<reference evidence="3" key="1">
    <citation type="submission" date="2018-04" db="EMBL/GenBank/DDBJ databases">
        <title>Complete genome of Antarctic heterotrophic bacterium Hymenobacter nivis.</title>
        <authorList>
            <person name="Terashima M."/>
        </authorList>
    </citation>
    <scope>NUCLEOTIDE SEQUENCE [LARGE SCALE GENOMIC DNA]</scope>
    <source>
        <strain evidence="3">NBRC 111535</strain>
    </source>
</reference>
<protein>
    <submittedName>
        <fullName evidence="2">Antibiotic biosynthesis monooxygenase</fullName>
    </submittedName>
</protein>
<dbReference type="KEGG" id="hnv:DDQ68_07910"/>
<proteinExistence type="predicted"/>
<dbReference type="PANTHER" id="PTHR33336">
    <property type="entry name" value="QUINOL MONOOXYGENASE YGIN-RELATED"/>
    <property type="match status" value="1"/>
</dbReference>
<dbReference type="InterPro" id="IPR007138">
    <property type="entry name" value="ABM_dom"/>
</dbReference>
<name>A0A2Z3GGK9_9BACT</name>